<feature type="transmembrane region" description="Helical" evidence="1">
    <location>
        <begin position="60"/>
        <end position="77"/>
    </location>
</feature>
<dbReference type="InterPro" id="IPR004474">
    <property type="entry name" value="LytR_CpsA_psr"/>
</dbReference>
<sequence>MRRTTVVGLLAVPLSIAGLYWLMLHGFLQLAAILLVVAVLGMIVAAVWEWRHGHRKWASLLLAGALLTSGAVGYYGWNLNHQLDKVDRIAAPPGFDDEGQRPKEKPTKALNILLMGADNPDQNVEKPTVAEELADGKWDVGAYRSDTIMVVHIPADRKTAYVVSIPRDSYVPIYDESGKRHSENKINAAFSEYGPFGTLRTVEKLTGLRMNHLAVIDYEGFRDLTTAIGGVDVYVPETVYDSYQDQTWEKGWNHLEGNRALKYVRQRHGLTNGDFDRVARQQNFLRAVMEKTLDDGTIGNPVTFTRTLAAITSHLTVDDDFSNGEIRSLALSLDGLDAKKVKFVTLPLDHYETVETAGSVNIIDAARAKELWRAVGDDTMSRYLQKYPDDELGDQRDVS</sequence>
<dbReference type="NCBIfam" id="TIGR00350">
    <property type="entry name" value="lytR_cpsA_psr"/>
    <property type="match status" value="1"/>
</dbReference>
<evidence type="ECO:0000259" key="2">
    <source>
        <dbReference type="Pfam" id="PF03816"/>
    </source>
</evidence>
<dbReference type="PANTHER" id="PTHR33392:SF6">
    <property type="entry name" value="POLYISOPRENYL-TEICHOIC ACID--PEPTIDOGLYCAN TEICHOIC ACID TRANSFERASE TAGU"/>
    <property type="match status" value="1"/>
</dbReference>
<organism evidence="3">
    <name type="scientific">metagenome</name>
    <dbReference type="NCBI Taxonomy" id="256318"/>
    <lineage>
        <taxon>unclassified sequences</taxon>
        <taxon>metagenomes</taxon>
    </lineage>
</organism>
<gene>
    <name evidence="3" type="ORF">NOCA2670016</name>
</gene>
<evidence type="ECO:0000313" key="3">
    <source>
        <dbReference type="EMBL" id="CUR59725.1"/>
    </source>
</evidence>
<dbReference type="EMBL" id="CZKA01000064">
    <property type="protein sequence ID" value="CUR59725.1"/>
    <property type="molecule type" value="Genomic_DNA"/>
</dbReference>
<dbReference type="PANTHER" id="PTHR33392">
    <property type="entry name" value="POLYISOPRENYL-TEICHOIC ACID--PEPTIDOGLYCAN TEICHOIC ACID TRANSFERASE TAGU"/>
    <property type="match status" value="1"/>
</dbReference>
<feature type="domain" description="Cell envelope-related transcriptional attenuator" evidence="2">
    <location>
        <begin position="144"/>
        <end position="292"/>
    </location>
</feature>
<keyword evidence="1" id="KW-1133">Transmembrane helix</keyword>
<dbReference type="InterPro" id="IPR050922">
    <property type="entry name" value="LytR/CpsA/Psr_CW_biosynth"/>
</dbReference>
<proteinExistence type="predicted"/>
<reference evidence="3" key="1">
    <citation type="submission" date="2015-08" db="EMBL/GenBank/DDBJ databases">
        <authorList>
            <person name="Babu N.S."/>
            <person name="Beckwith C.J."/>
            <person name="Beseler K.G."/>
            <person name="Brison A."/>
            <person name="Carone J.V."/>
            <person name="Caskin T.P."/>
            <person name="Diamond M."/>
            <person name="Durham M.E."/>
            <person name="Foxe J.M."/>
            <person name="Go M."/>
            <person name="Henderson B.A."/>
            <person name="Jones I.B."/>
            <person name="McGettigan J.A."/>
            <person name="Micheletti S.J."/>
            <person name="Nasrallah M.E."/>
            <person name="Ortiz D."/>
            <person name="Piller C.R."/>
            <person name="Privatt S.R."/>
            <person name="Schneider S.L."/>
            <person name="Sharp S."/>
            <person name="Smith T.C."/>
            <person name="Stanton J.D."/>
            <person name="Ullery H.E."/>
            <person name="Wilson R.J."/>
            <person name="Serrano M.G."/>
            <person name="Buck G."/>
            <person name="Lee V."/>
            <person name="Wang Y."/>
            <person name="Carvalho R."/>
            <person name="Voegtly L."/>
            <person name="Shi R."/>
            <person name="Duckworth R."/>
            <person name="Johnson A."/>
            <person name="Loviza R."/>
            <person name="Walstead R."/>
            <person name="Shah Z."/>
            <person name="Kiflezghi M."/>
            <person name="Wade K."/>
            <person name="Ball S.L."/>
            <person name="Bradley K.W."/>
            <person name="Asai D.J."/>
            <person name="Bowman C.A."/>
            <person name="Russell D.A."/>
            <person name="Pope W.H."/>
            <person name="Jacobs-Sera D."/>
            <person name="Hendrix R.W."/>
            <person name="Hatfull G.F."/>
        </authorList>
    </citation>
    <scope>NUCLEOTIDE SEQUENCE</scope>
</reference>
<name>A0A2P2CCM4_9ZZZZ</name>
<dbReference type="AlphaFoldDB" id="A0A2P2CCM4"/>
<keyword evidence="1" id="KW-0472">Membrane</keyword>
<dbReference type="Pfam" id="PF03816">
    <property type="entry name" value="LytR_cpsA_psr"/>
    <property type="match status" value="1"/>
</dbReference>
<accession>A0A2P2CCM4</accession>
<dbReference type="Gene3D" id="3.40.630.190">
    <property type="entry name" value="LCP protein"/>
    <property type="match status" value="1"/>
</dbReference>
<protein>
    <submittedName>
        <fullName evidence="3">Putative cell envelope-related transcriptional attenuator</fullName>
    </submittedName>
</protein>
<feature type="transmembrane region" description="Helical" evidence="1">
    <location>
        <begin position="27"/>
        <end position="48"/>
    </location>
</feature>
<evidence type="ECO:0000256" key="1">
    <source>
        <dbReference type="SAM" id="Phobius"/>
    </source>
</evidence>
<keyword evidence="1" id="KW-0812">Transmembrane</keyword>